<dbReference type="Gene3D" id="2.60.120.260">
    <property type="entry name" value="Galactose-binding domain-like"/>
    <property type="match status" value="1"/>
</dbReference>
<protein>
    <submittedName>
        <fullName evidence="3">Uncharacterized protein</fullName>
    </submittedName>
</protein>
<keyword evidence="4" id="KW-1185">Reference proteome</keyword>
<feature type="region of interest" description="Disordered" evidence="1">
    <location>
        <begin position="311"/>
        <end position="337"/>
    </location>
</feature>
<feature type="compositionally biased region" description="Low complexity" evidence="1">
    <location>
        <begin position="312"/>
        <end position="323"/>
    </location>
</feature>
<feature type="region of interest" description="Disordered" evidence="1">
    <location>
        <begin position="424"/>
        <end position="505"/>
    </location>
</feature>
<feature type="compositionally biased region" description="Polar residues" evidence="1">
    <location>
        <begin position="478"/>
        <end position="505"/>
    </location>
</feature>
<organism evidence="3 4">
    <name type="scientific">Calocera viscosa (strain TUFC12733)</name>
    <dbReference type="NCBI Taxonomy" id="1330018"/>
    <lineage>
        <taxon>Eukaryota</taxon>
        <taxon>Fungi</taxon>
        <taxon>Dikarya</taxon>
        <taxon>Basidiomycota</taxon>
        <taxon>Agaricomycotina</taxon>
        <taxon>Dacrymycetes</taxon>
        <taxon>Dacrymycetales</taxon>
        <taxon>Dacrymycetaceae</taxon>
        <taxon>Calocera</taxon>
    </lineage>
</organism>
<accession>A0A167RT70</accession>
<keyword evidence="2" id="KW-1133">Transmembrane helix</keyword>
<evidence type="ECO:0000313" key="3">
    <source>
        <dbReference type="EMBL" id="KZP01254.1"/>
    </source>
</evidence>
<dbReference type="EMBL" id="KV417267">
    <property type="protein sequence ID" value="KZP01254.1"/>
    <property type="molecule type" value="Genomic_DNA"/>
</dbReference>
<feature type="compositionally biased region" description="Low complexity" evidence="1">
    <location>
        <begin position="463"/>
        <end position="477"/>
    </location>
</feature>
<reference evidence="3 4" key="1">
    <citation type="journal article" date="2016" name="Mol. Biol. Evol.">
        <title>Comparative Genomics of Early-Diverging Mushroom-Forming Fungi Provides Insights into the Origins of Lignocellulose Decay Capabilities.</title>
        <authorList>
            <person name="Nagy L.G."/>
            <person name="Riley R."/>
            <person name="Tritt A."/>
            <person name="Adam C."/>
            <person name="Daum C."/>
            <person name="Floudas D."/>
            <person name="Sun H."/>
            <person name="Yadav J.S."/>
            <person name="Pangilinan J."/>
            <person name="Larsson K.H."/>
            <person name="Matsuura K."/>
            <person name="Barry K."/>
            <person name="Labutti K."/>
            <person name="Kuo R."/>
            <person name="Ohm R.A."/>
            <person name="Bhattacharya S.S."/>
            <person name="Shirouzu T."/>
            <person name="Yoshinaga Y."/>
            <person name="Martin F.M."/>
            <person name="Grigoriev I.V."/>
            <person name="Hibbett D.S."/>
        </authorList>
    </citation>
    <scope>NUCLEOTIDE SEQUENCE [LARGE SCALE GENOMIC DNA]</scope>
    <source>
        <strain evidence="3 4">TUFC12733</strain>
    </source>
</reference>
<evidence type="ECO:0000256" key="1">
    <source>
        <dbReference type="SAM" id="MobiDB-lite"/>
    </source>
</evidence>
<name>A0A167RT70_CALVF</name>
<evidence type="ECO:0000313" key="4">
    <source>
        <dbReference type="Proteomes" id="UP000076738"/>
    </source>
</evidence>
<dbReference type="Proteomes" id="UP000076738">
    <property type="component" value="Unassembled WGS sequence"/>
</dbReference>
<feature type="transmembrane region" description="Helical" evidence="2">
    <location>
        <begin position="344"/>
        <end position="367"/>
    </location>
</feature>
<evidence type="ECO:0000256" key="2">
    <source>
        <dbReference type="SAM" id="Phobius"/>
    </source>
</evidence>
<keyword evidence="2" id="KW-0812">Transmembrane</keyword>
<dbReference type="AlphaFoldDB" id="A0A167RT70"/>
<gene>
    <name evidence="3" type="ORF">CALVIDRAFT_594753</name>
</gene>
<dbReference type="OrthoDB" id="2576334at2759"/>
<sequence length="535" mass="56575">MASLAPYNISLTSSSPAFIYEPFRDGWYALEGDPAGGWRGSFSNITTWPSPGLNSIGSGVPLRETYLDGANVTLQFEGTAVYLCLTPTRSSFTFTVDDTPVSTTGPVSDLACINSGAQVMAYADDLAYGEHSATVRVNSQGNADFLFYGGLVTVGVNGTNPVVQGIDDTDPGWTYQTQGAWTFSPSSTNVTDSNYNTTLHWTCSYGPSYTASYTFNGSSAVQLLGLLTLNIGPYTIQMDGKSYVYNGSDLWREEQQVIFFKGALDPTKEYTLTLSNYDAAAPNAQQPIGPDYYPCAGVQKLILTKTIPGAPPASGSGNTTTAGAGTGNGASPGAGSTVSSPAGAIAGGVVGGIAALCIVAFFLWFFVWRRRRGQLKTAATTEIDPLPHPSMTEVTPYLLSDLTYSPVSTGDAMRPVREESKLEGYMETRRPSGQTIPTIHTPGMAAVPRSTRRGAKTGHYDTPAEAPSPAVASPAQADTISPTSPATASQGTSSGRTDINGASTQELVTILNRRLRQEYAAENVEMDPPDYEPVD</sequence>
<keyword evidence="2" id="KW-0472">Membrane</keyword>
<proteinExistence type="predicted"/>
<dbReference type="STRING" id="1330018.A0A167RT70"/>